<evidence type="ECO:0000259" key="2">
    <source>
        <dbReference type="Pfam" id="PF01642"/>
    </source>
</evidence>
<reference evidence="3" key="1">
    <citation type="submission" date="2018-06" db="EMBL/GenBank/DDBJ databases">
        <authorList>
            <person name="Zhirakovskaya E."/>
        </authorList>
    </citation>
    <scope>NUCLEOTIDE SEQUENCE</scope>
</reference>
<dbReference type="EMBL" id="UOEK01000213">
    <property type="protein sequence ID" value="VAW01511.1"/>
    <property type="molecule type" value="Genomic_DNA"/>
</dbReference>
<feature type="domain" description="Methylmalonyl-CoA mutase alpha/beta chain catalytic" evidence="2">
    <location>
        <begin position="41"/>
        <end position="565"/>
    </location>
</feature>
<evidence type="ECO:0000313" key="3">
    <source>
        <dbReference type="EMBL" id="VAW01511.1"/>
    </source>
</evidence>
<dbReference type="AlphaFoldDB" id="A0A3B0S613"/>
<name>A0A3B0S613_9ZZZZ</name>
<dbReference type="InterPro" id="IPR016176">
    <property type="entry name" value="Cbl-dep_enz_cat"/>
</dbReference>
<dbReference type="PANTHER" id="PTHR48101">
    <property type="entry name" value="METHYLMALONYL-COA MUTASE, MITOCHONDRIAL-RELATED"/>
    <property type="match status" value="1"/>
</dbReference>
<dbReference type="GO" id="GO:0004494">
    <property type="term" value="F:methylmalonyl-CoA mutase activity"/>
    <property type="evidence" value="ECO:0007669"/>
    <property type="project" value="UniProtKB-EC"/>
</dbReference>
<accession>A0A3B0S613</accession>
<dbReference type="InterPro" id="IPR006099">
    <property type="entry name" value="MeMalonylCoA_mutase_a/b_cat"/>
</dbReference>
<dbReference type="SUPFAM" id="SSF51703">
    <property type="entry name" value="Cobalamin (vitamin B12)-dependent enzymes"/>
    <property type="match status" value="1"/>
</dbReference>
<evidence type="ECO:0000256" key="1">
    <source>
        <dbReference type="ARBA" id="ARBA00023235"/>
    </source>
</evidence>
<dbReference type="InterPro" id="IPR006098">
    <property type="entry name" value="MMCoA_mutase_a_cat"/>
</dbReference>
<dbReference type="EC" id="5.4.99.2" evidence="3"/>
<keyword evidence="1 3" id="KW-0413">Isomerase</keyword>
<sequence>MPDEAPDVQSREPAAEWQTQYDRLVAKFGDAAPARATNPMSYSGLPLKSAYFPEDVADLDLTEAPGMYPFTRGNLAAHYQLMHWANQPVIGYGLPEDTRDRMDTLSEQGMIGYFGQKFYNLVYDLVSHEGLDPDHPAARGRVGQCGMAVYSKSDMARLFAGMDLTKMNVVHISYYQVVPALAQYIALGEDQGLTPDQLRGNSMNWYHQSAYVGMSAFPPRHGQRLAVDLIKYCAENMPRWNTTNFFGYGAEEAGGTAVEETAFMLAYGIDLVRACIESGLTADQALPRFGFQFAQGNDFFEEICKIRAMRKIWATTMKERFGAEDSRSMHVRIHTHTSGVSLTAQQPLVNLIRTTLHAFGAALSGVQAMEVSGYDEGYALPTEEAATLALRIQQVIQEETNITSVSDPLGGSYYVESLTNQLAEAALELVDEIEAQGGYIAAQESGWQRRRIEASSERWRDFIDSGERGVVGLNKYQTEEDPPTDLFQIDSETEEIAIKRIQELRANRDNDRWEEAMAKYTEAAQALATKDFAELDGSLMVAAIDAARADATTGEMMGVLKKALGWRAPHEY</sequence>
<dbReference type="NCBIfam" id="TIGR00641">
    <property type="entry name" value="acid_CoA_mut_N"/>
    <property type="match status" value="1"/>
</dbReference>
<protein>
    <submittedName>
        <fullName evidence="3">Methylmalonyl-CoA mutase</fullName>
        <ecNumber evidence="3">5.4.99.2</ecNumber>
    </submittedName>
</protein>
<organism evidence="3">
    <name type="scientific">hydrothermal vent metagenome</name>
    <dbReference type="NCBI Taxonomy" id="652676"/>
    <lineage>
        <taxon>unclassified sequences</taxon>
        <taxon>metagenomes</taxon>
        <taxon>ecological metagenomes</taxon>
    </lineage>
</organism>
<dbReference type="GO" id="GO:0031419">
    <property type="term" value="F:cobalamin binding"/>
    <property type="evidence" value="ECO:0007669"/>
    <property type="project" value="InterPro"/>
</dbReference>
<proteinExistence type="predicted"/>
<gene>
    <name evidence="3" type="ORF">MNBD_ACTINO02-2290</name>
</gene>
<dbReference type="Gene3D" id="3.20.20.240">
    <property type="entry name" value="Methylmalonyl-CoA mutase"/>
    <property type="match status" value="1"/>
</dbReference>
<dbReference type="Pfam" id="PF01642">
    <property type="entry name" value="MM_CoA_mutase"/>
    <property type="match status" value="1"/>
</dbReference>